<evidence type="ECO:0000256" key="2">
    <source>
        <dbReference type="ARBA" id="ARBA00022980"/>
    </source>
</evidence>
<proteinExistence type="inferred from homology"/>
<gene>
    <name evidence="5" type="primary">rpmI</name>
    <name evidence="8" type="ORF">C7B45_07960</name>
</gene>
<name>A0A2T2WIU6_9FIRM</name>
<evidence type="ECO:0000256" key="7">
    <source>
        <dbReference type="SAM" id="MobiDB-lite"/>
    </source>
</evidence>
<dbReference type="InterPro" id="IPR021137">
    <property type="entry name" value="Ribosomal_bL35-like"/>
</dbReference>
<dbReference type="PRINTS" id="PR00064">
    <property type="entry name" value="RIBOSOMALL35"/>
</dbReference>
<dbReference type="AlphaFoldDB" id="A0A2T2WIU6"/>
<dbReference type="HAMAP" id="MF_00514">
    <property type="entry name" value="Ribosomal_bL35"/>
    <property type="match status" value="1"/>
</dbReference>
<dbReference type="Gene3D" id="4.10.410.60">
    <property type="match status" value="1"/>
</dbReference>
<comment type="similarity">
    <text evidence="1 5 6">Belongs to the bacterial ribosomal protein bL35 family.</text>
</comment>
<dbReference type="GO" id="GO:0022625">
    <property type="term" value="C:cytosolic large ribosomal subunit"/>
    <property type="evidence" value="ECO:0007669"/>
    <property type="project" value="TreeGrafter"/>
</dbReference>
<dbReference type="PROSITE" id="PS00936">
    <property type="entry name" value="RIBOSOMAL_L35"/>
    <property type="match status" value="1"/>
</dbReference>
<keyword evidence="3 5" id="KW-0687">Ribonucleoprotein</keyword>
<dbReference type="Proteomes" id="UP000241848">
    <property type="component" value="Unassembled WGS sequence"/>
</dbReference>
<evidence type="ECO:0000256" key="4">
    <source>
        <dbReference type="ARBA" id="ARBA00071664"/>
    </source>
</evidence>
<dbReference type="Pfam" id="PF01632">
    <property type="entry name" value="Ribosomal_L35p"/>
    <property type="match status" value="1"/>
</dbReference>
<dbReference type="InterPro" id="IPR018265">
    <property type="entry name" value="Ribosomal_bL35_CS"/>
</dbReference>
<sequence length="65" mass="7491">MPKMKSHRGAAKRIKLTGSGKPKRNKAGKSHNLELKSATRRRRLRRSEVLSKSDQHRTKRLLPYG</sequence>
<protein>
    <recommendedName>
        <fullName evidence="4 5">Large ribosomal subunit protein bL35</fullName>
    </recommendedName>
</protein>
<feature type="compositionally biased region" description="Basic and acidic residues" evidence="7">
    <location>
        <begin position="46"/>
        <end position="56"/>
    </location>
</feature>
<dbReference type="InterPro" id="IPR001706">
    <property type="entry name" value="Ribosomal_bL35"/>
</dbReference>
<feature type="region of interest" description="Disordered" evidence="7">
    <location>
        <begin position="1"/>
        <end position="65"/>
    </location>
</feature>
<evidence type="ECO:0000256" key="5">
    <source>
        <dbReference type="HAMAP-Rule" id="MF_00514"/>
    </source>
</evidence>
<evidence type="ECO:0000256" key="3">
    <source>
        <dbReference type="ARBA" id="ARBA00023274"/>
    </source>
</evidence>
<dbReference type="EMBL" id="PXYV01000021">
    <property type="protein sequence ID" value="PSR22150.1"/>
    <property type="molecule type" value="Genomic_DNA"/>
</dbReference>
<comment type="caution">
    <text evidence="8">The sequence shown here is derived from an EMBL/GenBank/DDBJ whole genome shotgun (WGS) entry which is preliminary data.</text>
</comment>
<dbReference type="GO" id="GO:0006412">
    <property type="term" value="P:translation"/>
    <property type="evidence" value="ECO:0007669"/>
    <property type="project" value="UniProtKB-UniRule"/>
</dbReference>
<reference evidence="8 9" key="1">
    <citation type="journal article" date="2014" name="BMC Genomics">
        <title>Comparison of environmental and isolate Sulfobacillus genomes reveals diverse carbon, sulfur, nitrogen, and hydrogen metabolisms.</title>
        <authorList>
            <person name="Justice N.B."/>
            <person name="Norman A."/>
            <person name="Brown C.T."/>
            <person name="Singh A."/>
            <person name="Thomas B.C."/>
            <person name="Banfield J.F."/>
        </authorList>
    </citation>
    <scope>NUCLEOTIDE SEQUENCE [LARGE SCALE GENOMIC DNA]</scope>
    <source>
        <strain evidence="8">AMDSBA3</strain>
    </source>
</reference>
<dbReference type="PANTHER" id="PTHR33343:SF1">
    <property type="entry name" value="LARGE RIBOSOMAL SUBUNIT PROTEIN BL35M"/>
    <property type="match status" value="1"/>
</dbReference>
<evidence type="ECO:0000313" key="8">
    <source>
        <dbReference type="EMBL" id="PSR22150.1"/>
    </source>
</evidence>
<keyword evidence="2 5" id="KW-0689">Ribosomal protein</keyword>
<evidence type="ECO:0000256" key="1">
    <source>
        <dbReference type="ARBA" id="ARBA00006598"/>
    </source>
</evidence>
<evidence type="ECO:0000256" key="6">
    <source>
        <dbReference type="RuleBase" id="RU000568"/>
    </source>
</evidence>
<dbReference type="InterPro" id="IPR037229">
    <property type="entry name" value="Ribosomal_bL35_sf"/>
</dbReference>
<evidence type="ECO:0000313" key="9">
    <source>
        <dbReference type="Proteomes" id="UP000241848"/>
    </source>
</evidence>
<dbReference type="NCBIfam" id="TIGR00001">
    <property type="entry name" value="rpmI_bact"/>
    <property type="match status" value="1"/>
</dbReference>
<dbReference type="FunFam" id="4.10.410.60:FF:000001">
    <property type="entry name" value="50S ribosomal protein L35"/>
    <property type="match status" value="1"/>
</dbReference>
<accession>A0A2T2WIU6</accession>
<dbReference type="PANTHER" id="PTHR33343">
    <property type="entry name" value="54S RIBOSOMAL PROTEIN BL35M"/>
    <property type="match status" value="1"/>
</dbReference>
<dbReference type="SUPFAM" id="SSF143034">
    <property type="entry name" value="L35p-like"/>
    <property type="match status" value="1"/>
</dbReference>
<feature type="compositionally biased region" description="Basic residues" evidence="7">
    <location>
        <begin position="1"/>
        <end position="29"/>
    </location>
</feature>
<dbReference type="GO" id="GO:0003735">
    <property type="term" value="F:structural constituent of ribosome"/>
    <property type="evidence" value="ECO:0007669"/>
    <property type="project" value="InterPro"/>
</dbReference>
<organism evidence="8 9">
    <name type="scientific">Sulfobacillus acidophilus</name>
    <dbReference type="NCBI Taxonomy" id="53633"/>
    <lineage>
        <taxon>Bacteria</taxon>
        <taxon>Bacillati</taxon>
        <taxon>Bacillota</taxon>
        <taxon>Clostridia</taxon>
        <taxon>Eubacteriales</taxon>
        <taxon>Clostridiales Family XVII. Incertae Sedis</taxon>
        <taxon>Sulfobacillus</taxon>
    </lineage>
</organism>